<evidence type="ECO:0000256" key="1">
    <source>
        <dbReference type="ARBA" id="ARBA00006484"/>
    </source>
</evidence>
<dbReference type="GO" id="GO:0016020">
    <property type="term" value="C:membrane"/>
    <property type="evidence" value="ECO:0007669"/>
    <property type="project" value="TreeGrafter"/>
</dbReference>
<sequence>MNGAVAVDAAGAGPDCARRYGPVALVTGASSGIGAAFAQRLAARGLDLVLVARRRDRLEALASQLAAVHGVGVTVLQADLAATDGPQQVAEATAALDIGLVVSNAGFSLKGDHAGNDPAALTELLMVNCHAPLQLTRAFIPRLRARGRGGIILTSSVEGLIGCPYSGAYSATKALVKALGEALWAELRNDGIDVLTLCPGATATEGAARGGYDPSTVQHMDQPDAVAEQALAGLADGPILISSDHYRRLFEQLTTMPRRDALAAMAKGMRTSRGA</sequence>
<dbReference type="Gene3D" id="3.40.50.720">
    <property type="entry name" value="NAD(P)-binding Rossmann-like Domain"/>
    <property type="match status" value="1"/>
</dbReference>
<dbReference type="PANTHER" id="PTHR44196:SF2">
    <property type="entry name" value="SHORT-CHAIN DEHYDROGENASE-RELATED"/>
    <property type="match status" value="1"/>
</dbReference>
<dbReference type="InterPro" id="IPR002347">
    <property type="entry name" value="SDR_fam"/>
</dbReference>
<reference evidence="3 4" key="1">
    <citation type="submission" date="2020-08" db="EMBL/GenBank/DDBJ databases">
        <title>The genome sequence of type strain Novosphingobium piscinae KCTC 42194.</title>
        <authorList>
            <person name="Liu Y."/>
        </authorList>
    </citation>
    <scope>NUCLEOTIDE SEQUENCE [LARGE SCALE GENOMIC DNA]</scope>
    <source>
        <strain evidence="3 4">KCTC 42194</strain>
    </source>
</reference>
<evidence type="ECO:0000313" key="4">
    <source>
        <dbReference type="Proteomes" id="UP000551327"/>
    </source>
</evidence>
<dbReference type="PANTHER" id="PTHR44196">
    <property type="entry name" value="DEHYDROGENASE/REDUCTASE SDR FAMILY MEMBER 7B"/>
    <property type="match status" value="1"/>
</dbReference>
<comment type="caution">
    <text evidence="3">The sequence shown here is derived from an EMBL/GenBank/DDBJ whole genome shotgun (WGS) entry which is preliminary data.</text>
</comment>
<dbReference type="SUPFAM" id="SSF51735">
    <property type="entry name" value="NAD(P)-binding Rossmann-fold domains"/>
    <property type="match status" value="1"/>
</dbReference>
<dbReference type="PIRSF" id="PIRSF000126">
    <property type="entry name" value="11-beta-HSD1"/>
    <property type="match status" value="1"/>
</dbReference>
<evidence type="ECO:0000313" key="3">
    <source>
        <dbReference type="EMBL" id="MBC2669548.1"/>
    </source>
</evidence>
<dbReference type="Pfam" id="PF00106">
    <property type="entry name" value="adh_short"/>
    <property type="match status" value="1"/>
</dbReference>
<name>A0A7X1FYY7_9SPHN</name>
<protein>
    <submittedName>
        <fullName evidence="3">SDR family NAD(P)-dependent oxidoreductase</fullName>
    </submittedName>
</protein>
<dbReference type="AlphaFoldDB" id="A0A7X1FYY7"/>
<dbReference type="InterPro" id="IPR036291">
    <property type="entry name" value="NAD(P)-bd_dom_sf"/>
</dbReference>
<dbReference type="GO" id="GO:0016491">
    <property type="term" value="F:oxidoreductase activity"/>
    <property type="evidence" value="ECO:0007669"/>
    <property type="project" value="UniProtKB-KW"/>
</dbReference>
<proteinExistence type="inferred from homology"/>
<organism evidence="3 4">
    <name type="scientific">Novosphingobium piscinae</name>
    <dbReference type="NCBI Taxonomy" id="1507448"/>
    <lineage>
        <taxon>Bacteria</taxon>
        <taxon>Pseudomonadati</taxon>
        <taxon>Pseudomonadota</taxon>
        <taxon>Alphaproteobacteria</taxon>
        <taxon>Sphingomonadales</taxon>
        <taxon>Sphingomonadaceae</taxon>
        <taxon>Novosphingobium</taxon>
    </lineage>
</organism>
<gene>
    <name evidence="3" type="ORF">H7F53_10370</name>
</gene>
<dbReference type="EMBL" id="JACLAX010000009">
    <property type="protein sequence ID" value="MBC2669548.1"/>
    <property type="molecule type" value="Genomic_DNA"/>
</dbReference>
<accession>A0A7X1FYY7</accession>
<evidence type="ECO:0000256" key="2">
    <source>
        <dbReference type="ARBA" id="ARBA00023002"/>
    </source>
</evidence>
<dbReference type="RefSeq" id="WP_185679413.1">
    <property type="nucleotide sequence ID" value="NZ_JACLAX010000009.1"/>
</dbReference>
<keyword evidence="4" id="KW-1185">Reference proteome</keyword>
<dbReference type="Proteomes" id="UP000551327">
    <property type="component" value="Unassembled WGS sequence"/>
</dbReference>
<dbReference type="PRINTS" id="PR00081">
    <property type="entry name" value="GDHRDH"/>
</dbReference>
<keyword evidence="2" id="KW-0560">Oxidoreductase</keyword>
<comment type="similarity">
    <text evidence="1">Belongs to the short-chain dehydrogenases/reductases (SDR) family.</text>
</comment>